<protein>
    <submittedName>
        <fullName evidence="1">Uncharacterized protein</fullName>
    </submittedName>
</protein>
<evidence type="ECO:0000313" key="2">
    <source>
        <dbReference type="Proteomes" id="UP000182719"/>
    </source>
</evidence>
<reference evidence="2" key="1">
    <citation type="submission" date="2016-10" db="EMBL/GenBank/DDBJ databases">
        <authorList>
            <person name="Varghese N."/>
            <person name="Submissions S."/>
        </authorList>
    </citation>
    <scope>NUCLEOTIDE SEQUENCE [LARGE SCALE GENOMIC DNA]</scope>
    <source>
        <strain evidence="2">DSM 17044</strain>
    </source>
</reference>
<dbReference type="EMBL" id="FOAP01000010">
    <property type="protein sequence ID" value="SEL99078.1"/>
    <property type="molecule type" value="Genomic_DNA"/>
</dbReference>
<gene>
    <name evidence="1" type="ORF">SAMN05444354_110149</name>
</gene>
<sequence>MGTAIHAIVVRKRMFPPFNQPHSNPRLKARNIVISWLANKR</sequence>
<keyword evidence="2" id="KW-1185">Reference proteome</keyword>
<proteinExistence type="predicted"/>
<accession>A0A1H7UR00</accession>
<evidence type="ECO:0000313" key="1">
    <source>
        <dbReference type="EMBL" id="SEL99078.1"/>
    </source>
</evidence>
<dbReference type="Proteomes" id="UP000182719">
    <property type="component" value="Unassembled WGS sequence"/>
</dbReference>
<dbReference type="AlphaFoldDB" id="A0A1H7UR00"/>
<name>A0A1H7UR00_STIAU</name>
<organism evidence="1 2">
    <name type="scientific">Stigmatella aurantiaca</name>
    <dbReference type="NCBI Taxonomy" id="41"/>
    <lineage>
        <taxon>Bacteria</taxon>
        <taxon>Pseudomonadati</taxon>
        <taxon>Myxococcota</taxon>
        <taxon>Myxococcia</taxon>
        <taxon>Myxococcales</taxon>
        <taxon>Cystobacterineae</taxon>
        <taxon>Archangiaceae</taxon>
        <taxon>Stigmatella</taxon>
    </lineage>
</organism>